<evidence type="ECO:0000256" key="2">
    <source>
        <dbReference type="ARBA" id="ARBA00022618"/>
    </source>
</evidence>
<dbReference type="CDD" id="cd24048">
    <property type="entry name" value="ASKHA_NBD_FtsA"/>
    <property type="match status" value="1"/>
</dbReference>
<dbReference type="PIRSF" id="PIRSF003101">
    <property type="entry name" value="FtsA"/>
    <property type="match status" value="1"/>
</dbReference>
<comment type="caution">
    <text evidence="8">The sequence shown here is derived from an EMBL/GenBank/DDBJ whole genome shotgun (WGS) entry which is preliminary data.</text>
</comment>
<dbReference type="Pfam" id="PF14450">
    <property type="entry name" value="FtsA"/>
    <property type="match status" value="1"/>
</dbReference>
<dbReference type="Gene3D" id="3.30.420.40">
    <property type="match status" value="1"/>
</dbReference>
<dbReference type="InterPro" id="IPR043129">
    <property type="entry name" value="ATPase_NBD"/>
</dbReference>
<name>A0A933NYB7_9HYPH</name>
<dbReference type="HAMAP" id="MF_02033">
    <property type="entry name" value="FtsA"/>
    <property type="match status" value="1"/>
</dbReference>
<accession>A0A933NYB7</accession>
<evidence type="ECO:0000256" key="3">
    <source>
        <dbReference type="ARBA" id="ARBA00023136"/>
    </source>
</evidence>
<evidence type="ECO:0000256" key="4">
    <source>
        <dbReference type="ARBA" id="ARBA00023306"/>
    </source>
</evidence>
<gene>
    <name evidence="5 8" type="primary">ftsA</name>
    <name evidence="8" type="ORF">HY834_18885</name>
</gene>
<keyword evidence="1 5" id="KW-1003">Cell membrane</keyword>
<evidence type="ECO:0000313" key="9">
    <source>
        <dbReference type="Proteomes" id="UP000782610"/>
    </source>
</evidence>
<keyword evidence="3 5" id="KW-0472">Membrane</keyword>
<sequence length="437" mass="46187">MITDSMTARLKPVQPGRTTLISVLDIGSTKVCCVIARLSPRPEGKALKGRTHIAEVIGFGYGASAGIKSGVITDLDQAEQAIRTVVGMAERAAGLTVQSIVVNVTAGRLGSETFSATVDLGAQEVEKSDIQRVLRAVNGRGVRPERSIVHALPIGYAIDGQKGVRDPRGLVGEKLSVDVAVISAETLAMRNIELVLNRCHLQVEAMMATPYASGLATLVDDEAQLGVACVDFGGATTTVAVFADGHPVYCDAIAIGGHHLTIDIARQLSVSVADAERLKTVYGSVLPGQADEREMISIVPVGAGADEAPGLIPRSHLTRILRPRVEEILTAIRDRMQATGMMDVCGRRFVLTGGGSELTGLPEVARRVLARNVRNGRPMGISGLPEMARGAAFATVAGMLIYPQVCAQEFTEPRQAVKLTGTDGYFARVGGWLKSSF</sequence>
<dbReference type="AlphaFoldDB" id="A0A933NYB7"/>
<reference evidence="8" key="1">
    <citation type="submission" date="2020-07" db="EMBL/GenBank/DDBJ databases">
        <title>Huge and variable diversity of episymbiotic CPR bacteria and DPANN archaea in groundwater ecosystems.</title>
        <authorList>
            <person name="He C.Y."/>
            <person name="Keren R."/>
            <person name="Whittaker M."/>
            <person name="Farag I.F."/>
            <person name="Doudna J."/>
            <person name="Cate J.H.D."/>
            <person name="Banfield J.F."/>
        </authorList>
    </citation>
    <scope>NUCLEOTIDE SEQUENCE</scope>
    <source>
        <strain evidence="8">NC_groundwater_1586_Pr3_B-0.1um_66_15</strain>
    </source>
</reference>
<dbReference type="PANTHER" id="PTHR32432">
    <property type="entry name" value="CELL DIVISION PROTEIN FTSA-RELATED"/>
    <property type="match status" value="1"/>
</dbReference>
<dbReference type="Gene3D" id="3.30.1490.110">
    <property type="match status" value="1"/>
</dbReference>
<comment type="function">
    <text evidence="5 6">Cell division protein that is involved in the assembly of the Z ring. May serve as a membrane anchor for the Z ring.</text>
</comment>
<comment type="similarity">
    <text evidence="5 6">Belongs to the FtsA/MreB family.</text>
</comment>
<dbReference type="InterPro" id="IPR020823">
    <property type="entry name" value="Cell_div_FtsA"/>
</dbReference>
<dbReference type="PANTHER" id="PTHR32432:SF4">
    <property type="entry name" value="CELL DIVISION PROTEIN FTSA"/>
    <property type="match status" value="1"/>
</dbReference>
<comment type="subunit">
    <text evidence="5">Self-interacts. Interacts with FtsZ.</text>
</comment>
<proteinExistence type="inferred from homology"/>
<dbReference type="GO" id="GO:0009898">
    <property type="term" value="C:cytoplasmic side of plasma membrane"/>
    <property type="evidence" value="ECO:0007669"/>
    <property type="project" value="UniProtKB-UniRule"/>
</dbReference>
<dbReference type="SMART" id="SM00842">
    <property type="entry name" value="FtsA"/>
    <property type="match status" value="1"/>
</dbReference>
<dbReference type="GO" id="GO:0043093">
    <property type="term" value="P:FtsZ-dependent cytokinesis"/>
    <property type="evidence" value="ECO:0007669"/>
    <property type="project" value="UniProtKB-UniRule"/>
</dbReference>
<comment type="subcellular location">
    <subcellularLocation>
        <location evidence="5">Cell membrane</location>
        <topology evidence="5">Peripheral membrane protein</topology>
        <orientation evidence="5">Cytoplasmic side</orientation>
    </subcellularLocation>
    <text evidence="5">Localizes to the Z ring in an FtsZ-dependent manner. Targeted to the membrane through a conserved C-terminal amphipathic helix.</text>
</comment>
<evidence type="ECO:0000256" key="1">
    <source>
        <dbReference type="ARBA" id="ARBA00022475"/>
    </source>
</evidence>
<evidence type="ECO:0000259" key="7">
    <source>
        <dbReference type="SMART" id="SM00842"/>
    </source>
</evidence>
<dbReference type="SUPFAM" id="SSF53067">
    <property type="entry name" value="Actin-like ATPase domain"/>
    <property type="match status" value="2"/>
</dbReference>
<dbReference type="NCBIfam" id="TIGR01174">
    <property type="entry name" value="ftsA"/>
    <property type="match status" value="1"/>
</dbReference>
<dbReference type="Pfam" id="PF02491">
    <property type="entry name" value="SHS2_FTSA"/>
    <property type="match status" value="1"/>
</dbReference>
<evidence type="ECO:0000256" key="6">
    <source>
        <dbReference type="PIRNR" id="PIRNR003101"/>
    </source>
</evidence>
<organism evidence="8 9">
    <name type="scientific">Devosia nanyangense</name>
    <dbReference type="NCBI Taxonomy" id="1228055"/>
    <lineage>
        <taxon>Bacteria</taxon>
        <taxon>Pseudomonadati</taxon>
        <taxon>Pseudomonadota</taxon>
        <taxon>Alphaproteobacteria</taxon>
        <taxon>Hyphomicrobiales</taxon>
        <taxon>Devosiaceae</taxon>
        <taxon>Devosia</taxon>
    </lineage>
</organism>
<feature type="domain" description="SHS2" evidence="7">
    <location>
        <begin position="21"/>
        <end position="217"/>
    </location>
</feature>
<dbReference type="Proteomes" id="UP000782610">
    <property type="component" value="Unassembled WGS sequence"/>
</dbReference>
<keyword evidence="2 5" id="KW-0132">Cell division</keyword>
<dbReference type="GO" id="GO:0032153">
    <property type="term" value="C:cell division site"/>
    <property type="evidence" value="ECO:0007669"/>
    <property type="project" value="UniProtKB-UniRule"/>
</dbReference>
<evidence type="ECO:0000256" key="5">
    <source>
        <dbReference type="HAMAP-Rule" id="MF_02033"/>
    </source>
</evidence>
<dbReference type="InterPro" id="IPR003494">
    <property type="entry name" value="SHS2_FtsA"/>
</dbReference>
<dbReference type="EMBL" id="JACRAF010000062">
    <property type="protein sequence ID" value="MBI4923809.1"/>
    <property type="molecule type" value="Genomic_DNA"/>
</dbReference>
<keyword evidence="4 5" id="KW-0131">Cell cycle</keyword>
<dbReference type="InterPro" id="IPR050696">
    <property type="entry name" value="FtsA/MreB"/>
</dbReference>
<protein>
    <recommendedName>
        <fullName evidence="5 6">Cell division protein FtsA</fullName>
    </recommendedName>
</protein>
<evidence type="ECO:0000313" key="8">
    <source>
        <dbReference type="EMBL" id="MBI4923809.1"/>
    </source>
</evidence>